<name>A0A5J4UHW0_9EUKA</name>
<comment type="caution">
    <text evidence="1">The sequence shown here is derived from an EMBL/GenBank/DDBJ whole genome shotgun (WGS) entry which is preliminary data.</text>
</comment>
<reference evidence="1 2" key="1">
    <citation type="submission" date="2019-03" db="EMBL/GenBank/DDBJ databases">
        <title>Single cell metagenomics reveals metabolic interactions within the superorganism composed of flagellate Streblomastix strix and complex community of Bacteroidetes bacteria on its surface.</title>
        <authorList>
            <person name="Treitli S.C."/>
            <person name="Kolisko M."/>
            <person name="Husnik F."/>
            <person name="Keeling P."/>
            <person name="Hampl V."/>
        </authorList>
    </citation>
    <scope>NUCLEOTIDE SEQUENCE [LARGE SCALE GENOMIC DNA]</scope>
    <source>
        <strain evidence="1">ST1C</strain>
    </source>
</reference>
<evidence type="ECO:0000313" key="2">
    <source>
        <dbReference type="Proteomes" id="UP000324800"/>
    </source>
</evidence>
<gene>
    <name evidence="1" type="ORF">EZS28_034741</name>
</gene>
<dbReference type="EMBL" id="SNRW01016081">
    <property type="protein sequence ID" value="KAA6369734.1"/>
    <property type="molecule type" value="Genomic_DNA"/>
</dbReference>
<accession>A0A5J4UHW0</accession>
<evidence type="ECO:0000313" key="1">
    <source>
        <dbReference type="EMBL" id="KAA6369734.1"/>
    </source>
</evidence>
<organism evidence="1 2">
    <name type="scientific">Streblomastix strix</name>
    <dbReference type="NCBI Taxonomy" id="222440"/>
    <lineage>
        <taxon>Eukaryota</taxon>
        <taxon>Metamonada</taxon>
        <taxon>Preaxostyla</taxon>
        <taxon>Oxymonadida</taxon>
        <taxon>Streblomastigidae</taxon>
        <taxon>Streblomastix</taxon>
    </lineage>
</organism>
<dbReference type="Proteomes" id="UP000324800">
    <property type="component" value="Unassembled WGS sequence"/>
</dbReference>
<dbReference type="AlphaFoldDB" id="A0A5J4UHW0"/>
<sequence>MVCNTWNYMPQIDIFATEYNKLINNYVTVDLNDLGKHFHNAFNYKWSKVKLFIHPPIPVLNRVLQKMKQDKAQVIIIAPIWPGQSWYTKLKNLSTKFLFLGQTDKILEMGQRMKDKDQKLPPGNVGAFLLDLSQMQEETCQ</sequence>
<proteinExistence type="predicted"/>
<dbReference type="OrthoDB" id="6147543at2759"/>
<protein>
    <submittedName>
        <fullName evidence="1">Uncharacterized protein</fullName>
    </submittedName>
</protein>